<evidence type="ECO:0000256" key="1">
    <source>
        <dbReference type="ARBA" id="ARBA00023125"/>
    </source>
</evidence>
<proteinExistence type="predicted"/>
<reference evidence="3 4" key="1">
    <citation type="submission" date="2024-02" db="EMBL/GenBank/DDBJ databases">
        <title>The Genome Sequence of Enterococcus sp. DIV0159.</title>
        <authorList>
            <person name="Earl A."/>
            <person name="Manson A."/>
            <person name="Gilmore M."/>
            <person name="Sanders J."/>
            <person name="Shea T."/>
            <person name="Howe W."/>
            <person name="Livny J."/>
            <person name="Cuomo C."/>
            <person name="Neafsey D."/>
            <person name="Birren B."/>
        </authorList>
    </citation>
    <scope>NUCLEOTIDE SEQUENCE [LARGE SCALE GENOMIC DNA]</scope>
    <source>
        <strain evidence="3 4">665A</strain>
    </source>
</reference>
<feature type="domain" description="HTH merR-type" evidence="2">
    <location>
        <begin position="1"/>
        <end position="69"/>
    </location>
</feature>
<keyword evidence="1" id="KW-0238">DNA-binding</keyword>
<name>A0ABV0EUA5_9ENTE</name>
<dbReference type="SMART" id="SM00422">
    <property type="entry name" value="HTH_MERR"/>
    <property type="match status" value="1"/>
</dbReference>
<dbReference type="Gene3D" id="1.10.1660.10">
    <property type="match status" value="1"/>
</dbReference>
<dbReference type="CDD" id="cd01106">
    <property type="entry name" value="HTH_TipAL-Mta"/>
    <property type="match status" value="1"/>
</dbReference>
<evidence type="ECO:0000259" key="2">
    <source>
        <dbReference type="PROSITE" id="PS50937"/>
    </source>
</evidence>
<dbReference type="Proteomes" id="UP000664357">
    <property type="component" value="Unassembled WGS sequence"/>
</dbReference>
<dbReference type="SUPFAM" id="SSF89082">
    <property type="entry name" value="Antibiotic binding domain of TipA-like multidrug resistance regulators"/>
    <property type="match status" value="1"/>
</dbReference>
<dbReference type="PANTHER" id="PTHR30204">
    <property type="entry name" value="REDOX-CYCLING DRUG-SENSING TRANSCRIPTIONAL ACTIVATOR SOXR"/>
    <property type="match status" value="1"/>
</dbReference>
<protein>
    <recommendedName>
        <fullName evidence="2">HTH merR-type domain-containing protein</fullName>
    </recommendedName>
</protein>
<evidence type="ECO:0000313" key="4">
    <source>
        <dbReference type="Proteomes" id="UP000664357"/>
    </source>
</evidence>
<dbReference type="EMBL" id="JAFREL020000004">
    <property type="protein sequence ID" value="MEO1772225.1"/>
    <property type="molecule type" value="Genomic_DNA"/>
</dbReference>
<accession>A0ABV0EUA5</accession>
<dbReference type="PANTHER" id="PTHR30204:SF90">
    <property type="entry name" value="HTH-TYPE TRANSCRIPTIONAL ACTIVATOR MTA"/>
    <property type="match status" value="1"/>
</dbReference>
<organism evidence="3 4">
    <name type="scientific">Candidatus Enterococcus ferrettii</name>
    <dbReference type="NCBI Taxonomy" id="2815324"/>
    <lineage>
        <taxon>Bacteria</taxon>
        <taxon>Bacillati</taxon>
        <taxon>Bacillota</taxon>
        <taxon>Bacilli</taxon>
        <taxon>Lactobacillales</taxon>
        <taxon>Enterococcaceae</taxon>
        <taxon>Enterococcus</taxon>
    </lineage>
</organism>
<keyword evidence="4" id="KW-1185">Reference proteome</keyword>
<dbReference type="SUPFAM" id="SSF46955">
    <property type="entry name" value="Putative DNA-binding domain"/>
    <property type="match status" value="1"/>
</dbReference>
<dbReference type="InterPro" id="IPR000551">
    <property type="entry name" value="MerR-type_HTH_dom"/>
</dbReference>
<sequence length="240" mass="28225">MFKMTEFSQLTNLTIRTLHYYDEVGLLVPSRESSGHRVYTYRDLVLAHEIILLKETGLSLEEIIDQIKQNPNEPLKESLLRQEQLLLTQVKRIKDRLARIDQILSDEKDLEERAIKNIFIDNNPLKAELSNIWTLDFENIQDLSYLKEFNGSLNFDVHFRKLAKLQQLSACDNHVQQELAKFVTMLTENYGASFQKEGLEKFVLFYRDSPQSQEYFKQYGKDFSLFLSKALTAYIKNRTD</sequence>
<dbReference type="PROSITE" id="PS50937">
    <property type="entry name" value="HTH_MERR_2"/>
    <property type="match status" value="1"/>
</dbReference>
<gene>
    <name evidence="3" type="ORF">JZO67_004207</name>
</gene>
<dbReference type="InterPro" id="IPR009061">
    <property type="entry name" value="DNA-bd_dom_put_sf"/>
</dbReference>
<dbReference type="Pfam" id="PF13411">
    <property type="entry name" value="MerR_1"/>
    <property type="match status" value="1"/>
</dbReference>
<evidence type="ECO:0000313" key="3">
    <source>
        <dbReference type="EMBL" id="MEO1772225.1"/>
    </source>
</evidence>
<comment type="caution">
    <text evidence="3">The sequence shown here is derived from an EMBL/GenBank/DDBJ whole genome shotgun (WGS) entry which is preliminary data.</text>
</comment>
<dbReference type="InterPro" id="IPR036244">
    <property type="entry name" value="TipA-like_antibiotic-bd"/>
</dbReference>
<dbReference type="RefSeq" id="WP_207701872.1">
    <property type="nucleotide sequence ID" value="NZ_JAFREL020000004.1"/>
</dbReference>
<dbReference type="InterPro" id="IPR047057">
    <property type="entry name" value="MerR_fam"/>
</dbReference>